<keyword evidence="3 10" id="KW-0813">Transport</keyword>
<comment type="similarity">
    <text evidence="2 10">Belongs to the Ca(2+):cation antiporter (CaCA) (TC 2.A.19) family.</text>
</comment>
<reference evidence="13 14" key="1">
    <citation type="journal article" date="2015" name="Environ. Microbiol.">
        <title>Metagenome sequence of Elaphomyces granulatus from sporocarp tissue reveals Ascomycota ectomycorrhizal fingerprints of genome expansion and a Proteobacteria-rich microbiome.</title>
        <authorList>
            <person name="Quandt C.A."/>
            <person name="Kohler A."/>
            <person name="Hesse C.N."/>
            <person name="Sharpton T.J."/>
            <person name="Martin F."/>
            <person name="Spatafora J.W."/>
        </authorList>
    </citation>
    <scope>NUCLEOTIDE SEQUENCE [LARGE SCALE GENOMIC DNA]</scope>
    <source>
        <strain evidence="13 14">OSC145934</strain>
    </source>
</reference>
<feature type="transmembrane region" description="Helical" evidence="10">
    <location>
        <begin position="196"/>
        <end position="222"/>
    </location>
</feature>
<accession>A0A232LNE2</accession>
<keyword evidence="10" id="KW-0926">Vacuole</keyword>
<dbReference type="GO" id="GO:0015369">
    <property type="term" value="F:calcium:proton antiporter activity"/>
    <property type="evidence" value="ECO:0007669"/>
    <property type="project" value="UniProtKB-UniRule"/>
</dbReference>
<keyword evidence="10" id="KW-0050">Antiport</keyword>
<feature type="transmembrane region" description="Helical" evidence="10">
    <location>
        <begin position="79"/>
        <end position="97"/>
    </location>
</feature>
<evidence type="ECO:0000256" key="7">
    <source>
        <dbReference type="ARBA" id="ARBA00022989"/>
    </source>
</evidence>
<feature type="transmembrane region" description="Helical" evidence="10">
    <location>
        <begin position="103"/>
        <end position="121"/>
    </location>
</feature>
<feature type="transmembrane region" description="Helical" evidence="10">
    <location>
        <begin position="393"/>
        <end position="414"/>
    </location>
</feature>
<dbReference type="AlphaFoldDB" id="A0A232LNE2"/>
<dbReference type="InterPro" id="IPR004798">
    <property type="entry name" value="CAX-like"/>
</dbReference>
<dbReference type="InterPro" id="IPR004713">
    <property type="entry name" value="CaH_exchang"/>
</dbReference>
<evidence type="ECO:0000259" key="12">
    <source>
        <dbReference type="Pfam" id="PF01699"/>
    </source>
</evidence>
<evidence type="ECO:0000256" key="8">
    <source>
        <dbReference type="ARBA" id="ARBA00023065"/>
    </source>
</evidence>
<keyword evidence="14" id="KW-1185">Reference proteome</keyword>
<evidence type="ECO:0000313" key="13">
    <source>
        <dbReference type="EMBL" id="OXV05659.1"/>
    </source>
</evidence>
<evidence type="ECO:0000256" key="11">
    <source>
        <dbReference type="SAM" id="MobiDB-lite"/>
    </source>
</evidence>
<evidence type="ECO:0000256" key="5">
    <source>
        <dbReference type="ARBA" id="ARBA00022692"/>
    </source>
</evidence>
<evidence type="ECO:0000256" key="1">
    <source>
        <dbReference type="ARBA" id="ARBA00004127"/>
    </source>
</evidence>
<dbReference type="NCBIfam" id="TIGR00378">
    <property type="entry name" value="cax"/>
    <property type="match status" value="1"/>
</dbReference>
<dbReference type="Pfam" id="PF01699">
    <property type="entry name" value="Na_Ca_ex"/>
    <property type="match status" value="2"/>
</dbReference>
<comment type="caution">
    <text evidence="13">The sequence shown here is derived from an EMBL/GenBank/DDBJ whole genome shotgun (WGS) entry which is preliminary data.</text>
</comment>
<feature type="domain" description="Sodium/calcium exchanger membrane region" evidence="12">
    <location>
        <begin position="298"/>
        <end position="430"/>
    </location>
</feature>
<dbReference type="PANTHER" id="PTHR31503:SF22">
    <property type="entry name" value="VACUOLAR CALCIUM ION TRANSPORTER"/>
    <property type="match status" value="1"/>
</dbReference>
<keyword evidence="8 10" id="KW-0406">Ion transport</keyword>
<dbReference type="GO" id="GO:0012505">
    <property type="term" value="C:endomembrane system"/>
    <property type="evidence" value="ECO:0007669"/>
    <property type="project" value="UniProtKB-SubCell"/>
</dbReference>
<keyword evidence="4 10" id="KW-0109">Calcium transport</keyword>
<evidence type="ECO:0000256" key="2">
    <source>
        <dbReference type="ARBA" id="ARBA00008170"/>
    </source>
</evidence>
<feature type="transmembrane region" description="Helical" evidence="10">
    <location>
        <begin position="166"/>
        <end position="184"/>
    </location>
</feature>
<feature type="transmembrane region" description="Helical" evidence="10">
    <location>
        <begin position="330"/>
        <end position="352"/>
    </location>
</feature>
<evidence type="ECO:0000256" key="6">
    <source>
        <dbReference type="ARBA" id="ARBA00022837"/>
    </source>
</evidence>
<feature type="domain" description="Sodium/calcium exchanger membrane region" evidence="12">
    <location>
        <begin position="100"/>
        <end position="257"/>
    </location>
</feature>
<keyword evidence="9 10" id="KW-0472">Membrane</keyword>
<dbReference type="Gene3D" id="1.20.1420.30">
    <property type="entry name" value="NCX, central ion-binding region"/>
    <property type="match status" value="2"/>
</dbReference>
<protein>
    <recommendedName>
        <fullName evidence="10">Vacuolar calcium ion transporter</fullName>
    </recommendedName>
</protein>
<evidence type="ECO:0000256" key="9">
    <source>
        <dbReference type="ARBA" id="ARBA00023136"/>
    </source>
</evidence>
<keyword evidence="7 10" id="KW-1133">Transmembrane helix</keyword>
<feature type="transmembrane region" description="Helical" evidence="10">
    <location>
        <begin position="234"/>
        <end position="255"/>
    </location>
</feature>
<evidence type="ECO:0000256" key="4">
    <source>
        <dbReference type="ARBA" id="ARBA00022568"/>
    </source>
</evidence>
<dbReference type="Proteomes" id="UP000243515">
    <property type="component" value="Unassembled WGS sequence"/>
</dbReference>
<sequence>MSKPRKRLIVSSDNETGGLDNAHEQPFLIVNPDNNKASAPSHSPPASTTMMNGILTAWMQSPLDVYRVARTKASQENSIYVLLILMPPGIIGGMLGWQSIFVSIFNFLAILPLCSGVSYACDELSFYLGELLGGLLSATFGNCVELLSGILALSHGEVRFAQGVQLGSILSDSLLMLGGCLISAGHKEHVLQFNKAVTAALSSLMVITAVALILPTVLYSTFMSMDSSEIGDKIVSFSRGTAVVLLILYSGYLYFQLKSHPHLFIGSQKDGEATDEATDTNNTAKDEKPSLSLFAASFLLLSCGVGVMICTHYLLGSIDHTAKITGMSKTFIAAILFPIISNSTEGAAVVAASRSGDTDFAISVIVSSILQIALFVIPFLVVLGWFIQQPMTLYFETFQIIILFFSIIVVNNLLQDGKYTYIHGVMLVGL</sequence>
<keyword evidence="6 10" id="KW-0106">Calcium</keyword>
<dbReference type="InterPro" id="IPR044880">
    <property type="entry name" value="NCX_ion-bd_dom_sf"/>
</dbReference>
<evidence type="ECO:0000256" key="10">
    <source>
        <dbReference type="RuleBase" id="RU365028"/>
    </source>
</evidence>
<keyword evidence="5 10" id="KW-0812">Transmembrane</keyword>
<dbReference type="PANTHER" id="PTHR31503">
    <property type="entry name" value="VACUOLAR CALCIUM ION TRANSPORTER"/>
    <property type="match status" value="1"/>
</dbReference>
<comment type="function">
    <text evidence="10">Has a role in promoting intracellular calcium ion sequestration via the exchange of calcium ions for hydrogen ions across the vacuolar membrane. Involved also in manganese ion homeostasis via its uptake into the vacuole.</text>
</comment>
<organism evidence="13 14">
    <name type="scientific">Elaphomyces granulatus</name>
    <dbReference type="NCBI Taxonomy" id="519963"/>
    <lineage>
        <taxon>Eukaryota</taxon>
        <taxon>Fungi</taxon>
        <taxon>Dikarya</taxon>
        <taxon>Ascomycota</taxon>
        <taxon>Pezizomycotina</taxon>
        <taxon>Eurotiomycetes</taxon>
        <taxon>Eurotiomycetidae</taxon>
        <taxon>Eurotiales</taxon>
        <taxon>Elaphomycetaceae</taxon>
        <taxon>Elaphomyces</taxon>
    </lineage>
</organism>
<feature type="transmembrane region" description="Helical" evidence="10">
    <location>
        <begin position="364"/>
        <end position="387"/>
    </location>
</feature>
<dbReference type="GO" id="GO:0006874">
    <property type="term" value="P:intracellular calcium ion homeostasis"/>
    <property type="evidence" value="ECO:0007669"/>
    <property type="project" value="TreeGrafter"/>
</dbReference>
<proteinExistence type="inferred from homology"/>
<comment type="caution">
    <text evidence="10">Lacks conserved residue(s) required for the propagation of feature annotation.</text>
</comment>
<dbReference type="EMBL" id="NPHW01006619">
    <property type="protein sequence ID" value="OXV05659.1"/>
    <property type="molecule type" value="Genomic_DNA"/>
</dbReference>
<dbReference type="GO" id="GO:0000329">
    <property type="term" value="C:fungal-type vacuole membrane"/>
    <property type="evidence" value="ECO:0007669"/>
    <property type="project" value="TreeGrafter"/>
</dbReference>
<dbReference type="OrthoDB" id="1699231at2759"/>
<feature type="transmembrane region" description="Helical" evidence="10">
    <location>
        <begin position="291"/>
        <end position="315"/>
    </location>
</feature>
<comment type="subcellular location">
    <subcellularLocation>
        <location evidence="1">Endomembrane system</location>
        <topology evidence="1">Multi-pass membrane protein</topology>
    </subcellularLocation>
    <subcellularLocation>
        <location evidence="10">Vacuole membrane</location>
    </subcellularLocation>
</comment>
<name>A0A232LNE2_9EURO</name>
<gene>
    <name evidence="13" type="ORF">Egran_06573</name>
</gene>
<evidence type="ECO:0000313" key="14">
    <source>
        <dbReference type="Proteomes" id="UP000243515"/>
    </source>
</evidence>
<dbReference type="InterPro" id="IPR004837">
    <property type="entry name" value="NaCa_Exmemb"/>
</dbReference>
<feature type="transmembrane region" description="Helical" evidence="10">
    <location>
        <begin position="133"/>
        <end position="154"/>
    </location>
</feature>
<evidence type="ECO:0000256" key="3">
    <source>
        <dbReference type="ARBA" id="ARBA00022448"/>
    </source>
</evidence>
<feature type="region of interest" description="Disordered" evidence="11">
    <location>
        <begin position="1"/>
        <end position="21"/>
    </location>
</feature>